<dbReference type="InterPro" id="IPR014001">
    <property type="entry name" value="Helicase_ATP-bd"/>
</dbReference>
<dbReference type="GO" id="GO:0016787">
    <property type="term" value="F:hydrolase activity"/>
    <property type="evidence" value="ECO:0007669"/>
    <property type="project" value="InterPro"/>
</dbReference>
<dbReference type="InterPro" id="IPR050742">
    <property type="entry name" value="Helicase_Restrict-Modif_Enz"/>
</dbReference>
<evidence type="ECO:0000313" key="3">
    <source>
        <dbReference type="EMBL" id="QHU06652.1"/>
    </source>
</evidence>
<dbReference type="GO" id="GO:0005829">
    <property type="term" value="C:cytosol"/>
    <property type="evidence" value="ECO:0007669"/>
    <property type="project" value="TreeGrafter"/>
</dbReference>
<dbReference type="PANTHER" id="PTHR47396:SF1">
    <property type="entry name" value="ATP-DEPENDENT HELICASE IRC3-RELATED"/>
    <property type="match status" value="1"/>
</dbReference>
<dbReference type="EMBL" id="MN740659">
    <property type="protein sequence ID" value="QHU06652.1"/>
    <property type="molecule type" value="Genomic_DNA"/>
</dbReference>
<protein>
    <recommendedName>
        <fullName evidence="2">Helicase ATP-binding domain-containing protein</fullName>
    </recommendedName>
</protein>
<dbReference type="AlphaFoldDB" id="A0A6C0JLV7"/>
<accession>A0A6C0JLV7</accession>
<feature type="domain" description="Helicase ATP-binding" evidence="2">
    <location>
        <begin position="55"/>
        <end position="270"/>
    </location>
</feature>
<dbReference type="SUPFAM" id="SSF52540">
    <property type="entry name" value="P-loop containing nucleoside triphosphate hydrolases"/>
    <property type="match status" value="1"/>
</dbReference>
<reference evidence="3" key="1">
    <citation type="journal article" date="2020" name="Nature">
        <title>Giant virus diversity and host interactions through global metagenomics.</title>
        <authorList>
            <person name="Schulz F."/>
            <person name="Roux S."/>
            <person name="Paez-Espino D."/>
            <person name="Jungbluth S."/>
            <person name="Walsh D.A."/>
            <person name="Denef V.J."/>
            <person name="McMahon K.D."/>
            <person name="Konstantinidis K.T."/>
            <person name="Eloe-Fadrosh E.A."/>
            <person name="Kyrpides N.C."/>
            <person name="Woyke T."/>
        </authorList>
    </citation>
    <scope>NUCLEOTIDE SEQUENCE</scope>
    <source>
        <strain evidence="3">GVMAG-S-1035315-10</strain>
    </source>
</reference>
<sequence>MPNVSYEELAETKSQPLPPNASLDALKQMRNSLCSTTSSRDFKLQANQRFLRRVLSPESPTRNLLMVHGTGVGKTCTAIQIAEEFIIRPEFQDKRVLVLANPSIQENFKSQIFDISRVSVDADGLLLSKQCTGRRYLDMISRSQSESLRYTDKASQQRVSNLANKIIGEFYEFVGYQTFANMIDRQKLVAKTSNDMKKWIHDTFDNRLIIIDEAHNLRDTTESETNKLVGIAIEQILKTAEGITLVLLTATPMYDTYDEILYYFNLFLWNERKLDANKLIKTSEIFTDKGDFREGGETQFRRWCQDYVSFVRGENPFTFPFRLPPPNTLIALPDRETDIYGKPITRQRKYLTLTKSFVSPLQAEAIKKLSVQAVSDSRLICVYPENKSFRETFNKTEGNYVYKGEKFLAPSKVPLYSSKFGLIMKILESTSGIAFVYSNVVESGAQLFAMCLEEHGFEPANGNRLLKDTSGEAPRGSKGKYVLFTSDVSDSEIKKSLIRLKRAENADGSDIRIVIASPKVSEGVDFRNVRQIHVLDPWFNMSRIEQVLGRGLRTCSHSMLPFEEQNCTVYLHVCRYPDSTQETVDEYIYRTFVEEKGIRIAKVKRFIMESAMDCELQESVNSLPPQWRGEPNEQGERFLIPQHRNQDPEGTLISLPLSGMSAPTFEEGSYQITCSIEESEVDINHERPLSAILDVKDEILDKILKLFAKKLVWTKEDLFKHSFMKQYTESVLSYILQSAIDSGFQLKDKQGRIGHLQAKDGVFAFTLGEKETLLDRLLVRDNGVDVKLPEYVPVVESEKVETPVAREKEAGFSTLDIQREAYAWPEYIKQRFATPILDWYIADVVLTESEKIEHLLHLNWSDPPAYAKPLITTTSEGKKLYILGSKNIYNDKKEKITPIGVEEDAYRAWLKIAKDNFIAKKSDLFASIKDGGVIFNMDEKANDVRRAARAKNIGGRQCTTYQAGLLDKFSEWLVGAGFPEEVKTKKDRCLFLDLLVRESVLSGKEGIFWVTPEEYAIFSEDENRADLLRRLKD</sequence>
<dbReference type="PROSITE" id="PS51192">
    <property type="entry name" value="HELICASE_ATP_BIND_1"/>
    <property type="match status" value="1"/>
</dbReference>
<dbReference type="InterPro" id="IPR027417">
    <property type="entry name" value="P-loop_NTPase"/>
</dbReference>
<evidence type="ECO:0000259" key="2">
    <source>
        <dbReference type="PROSITE" id="PS51192"/>
    </source>
</evidence>
<dbReference type="Pfam" id="PF04851">
    <property type="entry name" value="ResIII"/>
    <property type="match status" value="1"/>
</dbReference>
<dbReference type="GO" id="GO:0003677">
    <property type="term" value="F:DNA binding"/>
    <property type="evidence" value="ECO:0007669"/>
    <property type="project" value="InterPro"/>
</dbReference>
<dbReference type="PANTHER" id="PTHR47396">
    <property type="entry name" value="TYPE I RESTRICTION ENZYME ECOKI R PROTEIN"/>
    <property type="match status" value="1"/>
</dbReference>
<dbReference type="InterPro" id="IPR006935">
    <property type="entry name" value="Helicase/UvrB_N"/>
</dbReference>
<dbReference type="InterPro" id="IPR001650">
    <property type="entry name" value="Helicase_C-like"/>
</dbReference>
<dbReference type="SMART" id="SM00490">
    <property type="entry name" value="HELICc"/>
    <property type="match status" value="1"/>
</dbReference>
<dbReference type="GO" id="GO:0005524">
    <property type="term" value="F:ATP binding"/>
    <property type="evidence" value="ECO:0007669"/>
    <property type="project" value="InterPro"/>
</dbReference>
<name>A0A6C0JLV7_9ZZZZ</name>
<dbReference type="SMART" id="SM00487">
    <property type="entry name" value="DEXDc"/>
    <property type="match status" value="1"/>
</dbReference>
<feature type="region of interest" description="Disordered" evidence="1">
    <location>
        <begin position="1"/>
        <end position="20"/>
    </location>
</feature>
<dbReference type="Gene3D" id="3.40.50.300">
    <property type="entry name" value="P-loop containing nucleotide triphosphate hydrolases"/>
    <property type="match status" value="2"/>
</dbReference>
<proteinExistence type="predicted"/>
<organism evidence="3">
    <name type="scientific">viral metagenome</name>
    <dbReference type="NCBI Taxonomy" id="1070528"/>
    <lineage>
        <taxon>unclassified sequences</taxon>
        <taxon>metagenomes</taxon>
        <taxon>organismal metagenomes</taxon>
    </lineage>
</organism>
<evidence type="ECO:0000256" key="1">
    <source>
        <dbReference type="SAM" id="MobiDB-lite"/>
    </source>
</evidence>